<sequence length="724" mass="83191">MKSQNEALYKAEEEDNKEELIKRLYMGVYSLYKDIVIQNKEDEYITSSELYLPKLQKDISNIENEENYEEYSANEPYNKKVNFIQSFDIMLDDWSREFYGPTLDMYGLEYYIRDDKTSNFLTNSIADLSMLTEETGTGGLSENYAFYTVLKYDEAGKLSIPVFYGLEENKKEQLKGLEATKTVIREYFDAKYYQYSQYFNGLKGPENQTIIFAAKGSEFYNVYTTYNNTWQSDSYAFHQVGFIYVFIAALAIITLLGLLLPFIKPFQIGQGLAAKLLIELCIVGIGAVLGLYESLVIMGTETAQETFLIFDKTIISSFGAKIINYSLNYVIWLGVFFLWFIAILSIRSVFTKGLKRYIKENTILGICYVICKKTILSIRKIDLREASNKHILKIVAINFIVLVLFCTMWVAGIVALIPYSIVLFFILRKYYQDLRQKHQILLEATGKMGKGNLEVGIPEELGVFEPLKEELTKLQIGFKKAVEEEMKSQRMKTDLITNVSHDLKTPLTAIITYINLLKDNNLTEEERNSYIETLDKKSMRLKYLIEDLFEMSKATSKTVTMNLVEVDITALIKQVQLELADKVEASEIEFRTSFPEEKVILLLDSEKTYRIIENLYINILKYAMTHTRAYVEVKDLGEVVTVILKNVSATEMDFNTEEISERFVRGDKSRNTEGSGLGLAIVKSFVELQGGRFTLQVDGDLFKVILEFMKRPNNQTNDIGADES</sequence>
<evidence type="ECO:0000256" key="2">
    <source>
        <dbReference type="ARBA" id="ARBA00004651"/>
    </source>
</evidence>
<dbReference type="Gene3D" id="3.30.565.10">
    <property type="entry name" value="Histidine kinase-like ATPase, C-terminal domain"/>
    <property type="match status" value="1"/>
</dbReference>
<comment type="subcellular location">
    <subcellularLocation>
        <location evidence="2">Cell membrane</location>
        <topology evidence="2">Multi-pass membrane protein</topology>
    </subcellularLocation>
</comment>
<feature type="transmembrane region" description="Helical" evidence="14">
    <location>
        <begin position="394"/>
        <end position="427"/>
    </location>
</feature>
<feature type="transmembrane region" description="Helical" evidence="14">
    <location>
        <begin position="241"/>
        <end position="260"/>
    </location>
</feature>
<dbReference type="InterPro" id="IPR003661">
    <property type="entry name" value="HisK_dim/P_dom"/>
</dbReference>
<evidence type="ECO:0000256" key="8">
    <source>
        <dbReference type="ARBA" id="ARBA00022741"/>
    </source>
</evidence>
<feature type="domain" description="Histidine kinase" evidence="15">
    <location>
        <begin position="498"/>
        <end position="696"/>
    </location>
</feature>
<keyword evidence="7 14" id="KW-0812">Transmembrane</keyword>
<dbReference type="Pfam" id="PF00512">
    <property type="entry name" value="HisKA"/>
    <property type="match status" value="1"/>
</dbReference>
<gene>
    <name evidence="16" type="ORF">acsn021_08530</name>
</gene>
<accession>A0A6S6QRQ4</accession>
<dbReference type="InterPro" id="IPR036890">
    <property type="entry name" value="HATPase_C_sf"/>
</dbReference>
<keyword evidence="12" id="KW-0902">Two-component regulatory system</keyword>
<dbReference type="GO" id="GO:0005886">
    <property type="term" value="C:plasma membrane"/>
    <property type="evidence" value="ECO:0007669"/>
    <property type="project" value="UniProtKB-SubCell"/>
</dbReference>
<protein>
    <recommendedName>
        <fullName evidence="3">histidine kinase</fullName>
        <ecNumber evidence="3">2.7.13.3</ecNumber>
    </recommendedName>
</protein>
<feature type="transmembrane region" description="Helical" evidence="14">
    <location>
        <begin position="272"/>
        <end position="292"/>
    </location>
</feature>
<dbReference type="EMBL" id="AP023367">
    <property type="protein sequence ID" value="BCJ93284.1"/>
    <property type="molecule type" value="Genomic_DNA"/>
</dbReference>
<name>A0A6S6QRQ4_9FIRM</name>
<dbReference type="AlphaFoldDB" id="A0A6S6QRQ4"/>
<keyword evidence="4" id="KW-1003">Cell membrane</keyword>
<dbReference type="InterPro" id="IPR050398">
    <property type="entry name" value="HssS/ArlS-like"/>
</dbReference>
<dbReference type="KEGG" id="acel:acsn021_08530"/>
<dbReference type="Gene3D" id="1.10.287.130">
    <property type="match status" value="1"/>
</dbReference>
<evidence type="ECO:0000256" key="9">
    <source>
        <dbReference type="ARBA" id="ARBA00022777"/>
    </source>
</evidence>
<keyword evidence="10" id="KW-0067">ATP-binding</keyword>
<evidence type="ECO:0000256" key="11">
    <source>
        <dbReference type="ARBA" id="ARBA00022989"/>
    </source>
</evidence>
<proteinExistence type="predicted"/>
<dbReference type="Proteomes" id="UP000515561">
    <property type="component" value="Chromosome"/>
</dbReference>
<keyword evidence="5" id="KW-0597">Phosphoprotein</keyword>
<dbReference type="InterPro" id="IPR036097">
    <property type="entry name" value="HisK_dim/P_sf"/>
</dbReference>
<feature type="transmembrane region" description="Helical" evidence="14">
    <location>
        <begin position="329"/>
        <end position="350"/>
    </location>
</feature>
<dbReference type="InterPro" id="IPR005467">
    <property type="entry name" value="His_kinase_dom"/>
</dbReference>
<evidence type="ECO:0000313" key="17">
    <source>
        <dbReference type="Proteomes" id="UP000515561"/>
    </source>
</evidence>
<evidence type="ECO:0000313" key="16">
    <source>
        <dbReference type="EMBL" id="BCJ93284.1"/>
    </source>
</evidence>
<keyword evidence="9 16" id="KW-0418">Kinase</keyword>
<dbReference type="SMART" id="SM00387">
    <property type="entry name" value="HATPase_c"/>
    <property type="match status" value="1"/>
</dbReference>
<dbReference type="CDD" id="cd00082">
    <property type="entry name" value="HisKA"/>
    <property type="match status" value="1"/>
</dbReference>
<evidence type="ECO:0000256" key="4">
    <source>
        <dbReference type="ARBA" id="ARBA00022475"/>
    </source>
</evidence>
<dbReference type="GO" id="GO:0005524">
    <property type="term" value="F:ATP binding"/>
    <property type="evidence" value="ECO:0007669"/>
    <property type="project" value="UniProtKB-KW"/>
</dbReference>
<dbReference type="SUPFAM" id="SSF55874">
    <property type="entry name" value="ATPase domain of HSP90 chaperone/DNA topoisomerase II/histidine kinase"/>
    <property type="match status" value="1"/>
</dbReference>
<keyword evidence="8" id="KW-0547">Nucleotide-binding</keyword>
<evidence type="ECO:0000256" key="14">
    <source>
        <dbReference type="SAM" id="Phobius"/>
    </source>
</evidence>
<dbReference type="EC" id="2.7.13.3" evidence="3"/>
<keyword evidence="11 14" id="KW-1133">Transmembrane helix</keyword>
<evidence type="ECO:0000256" key="6">
    <source>
        <dbReference type="ARBA" id="ARBA00022679"/>
    </source>
</evidence>
<keyword evidence="13 14" id="KW-0472">Membrane</keyword>
<evidence type="ECO:0000256" key="13">
    <source>
        <dbReference type="ARBA" id="ARBA00023136"/>
    </source>
</evidence>
<evidence type="ECO:0000256" key="3">
    <source>
        <dbReference type="ARBA" id="ARBA00012438"/>
    </source>
</evidence>
<evidence type="ECO:0000256" key="10">
    <source>
        <dbReference type="ARBA" id="ARBA00022840"/>
    </source>
</evidence>
<dbReference type="GO" id="GO:0000155">
    <property type="term" value="F:phosphorelay sensor kinase activity"/>
    <property type="evidence" value="ECO:0007669"/>
    <property type="project" value="InterPro"/>
</dbReference>
<evidence type="ECO:0000256" key="12">
    <source>
        <dbReference type="ARBA" id="ARBA00023012"/>
    </source>
</evidence>
<evidence type="ECO:0000256" key="5">
    <source>
        <dbReference type="ARBA" id="ARBA00022553"/>
    </source>
</evidence>
<dbReference type="FunFam" id="1.10.287.130:FF:000008">
    <property type="entry name" value="Two-component sensor histidine kinase"/>
    <property type="match status" value="1"/>
</dbReference>
<keyword evidence="17" id="KW-1185">Reference proteome</keyword>
<evidence type="ECO:0000259" key="15">
    <source>
        <dbReference type="PROSITE" id="PS50109"/>
    </source>
</evidence>
<dbReference type="PROSITE" id="PS50109">
    <property type="entry name" value="HIS_KIN"/>
    <property type="match status" value="1"/>
</dbReference>
<dbReference type="PANTHER" id="PTHR45528:SF1">
    <property type="entry name" value="SENSOR HISTIDINE KINASE CPXA"/>
    <property type="match status" value="1"/>
</dbReference>
<dbReference type="SUPFAM" id="SSF47384">
    <property type="entry name" value="Homodimeric domain of signal transducing histidine kinase"/>
    <property type="match status" value="1"/>
</dbReference>
<evidence type="ECO:0000256" key="1">
    <source>
        <dbReference type="ARBA" id="ARBA00000085"/>
    </source>
</evidence>
<evidence type="ECO:0000256" key="7">
    <source>
        <dbReference type="ARBA" id="ARBA00022692"/>
    </source>
</evidence>
<organism evidence="16 17">
    <name type="scientific">Anaerocolumna cellulosilytica</name>
    <dbReference type="NCBI Taxonomy" id="433286"/>
    <lineage>
        <taxon>Bacteria</taxon>
        <taxon>Bacillati</taxon>
        <taxon>Bacillota</taxon>
        <taxon>Clostridia</taxon>
        <taxon>Lachnospirales</taxon>
        <taxon>Lachnospiraceae</taxon>
        <taxon>Anaerocolumna</taxon>
    </lineage>
</organism>
<dbReference type="SMART" id="SM00388">
    <property type="entry name" value="HisKA"/>
    <property type="match status" value="1"/>
</dbReference>
<comment type="catalytic activity">
    <reaction evidence="1">
        <text>ATP + protein L-histidine = ADP + protein N-phospho-L-histidine.</text>
        <dbReference type="EC" id="2.7.13.3"/>
    </reaction>
</comment>
<dbReference type="Pfam" id="PF02518">
    <property type="entry name" value="HATPase_c"/>
    <property type="match status" value="1"/>
</dbReference>
<reference evidence="16 17" key="1">
    <citation type="journal article" date="2016" name="Int. J. Syst. Evol. Microbiol.">
        <title>Descriptions of Anaerotaenia torta gen. nov., sp. nov. and Anaerocolumna cellulosilytica gen. nov., sp. nov. isolated from a methanogenic reactor of cattle waste.</title>
        <authorList>
            <person name="Uek A."/>
            <person name="Ohtaki Y."/>
            <person name="Kaku N."/>
            <person name="Ueki K."/>
        </authorList>
    </citation>
    <scope>NUCLEOTIDE SEQUENCE [LARGE SCALE GENOMIC DNA]</scope>
    <source>
        <strain evidence="16 17">SN021</strain>
    </source>
</reference>
<dbReference type="InterPro" id="IPR003594">
    <property type="entry name" value="HATPase_dom"/>
</dbReference>
<keyword evidence="6" id="KW-0808">Transferase</keyword>
<dbReference type="PANTHER" id="PTHR45528">
    <property type="entry name" value="SENSOR HISTIDINE KINASE CPXA"/>
    <property type="match status" value="1"/>
</dbReference>